<evidence type="ECO:0000256" key="4">
    <source>
        <dbReference type="ARBA" id="ARBA00023163"/>
    </source>
</evidence>
<dbReference type="EMBL" id="CP011494">
    <property type="protein sequence ID" value="AKO54347.1"/>
    <property type="molecule type" value="Genomic_DNA"/>
</dbReference>
<keyword evidence="2" id="KW-0805">Transcription regulation</keyword>
<evidence type="ECO:0000256" key="3">
    <source>
        <dbReference type="ARBA" id="ARBA00023125"/>
    </source>
</evidence>
<dbReference type="PANTHER" id="PTHR30118">
    <property type="entry name" value="HTH-TYPE TRANSCRIPTIONAL REGULATOR LEUO-RELATED"/>
    <property type="match status" value="1"/>
</dbReference>
<evidence type="ECO:0000313" key="6">
    <source>
        <dbReference type="EMBL" id="AKO54347.1"/>
    </source>
</evidence>
<comment type="similarity">
    <text evidence="1">Belongs to the LysR transcriptional regulatory family.</text>
</comment>
<dbReference type="Gene3D" id="1.10.10.10">
    <property type="entry name" value="Winged helix-like DNA-binding domain superfamily/Winged helix DNA-binding domain"/>
    <property type="match status" value="1"/>
</dbReference>
<dbReference type="GO" id="GO:0003677">
    <property type="term" value="F:DNA binding"/>
    <property type="evidence" value="ECO:0007669"/>
    <property type="project" value="UniProtKB-KW"/>
</dbReference>
<keyword evidence="3" id="KW-0238">DNA-binding</keyword>
<dbReference type="InterPro" id="IPR037402">
    <property type="entry name" value="YidZ_PBP2"/>
</dbReference>
<dbReference type="PROSITE" id="PS50931">
    <property type="entry name" value="HTH_LYSR"/>
    <property type="match status" value="1"/>
</dbReference>
<feature type="domain" description="HTH lysR-type" evidence="5">
    <location>
        <begin position="6"/>
        <end position="63"/>
    </location>
</feature>
<dbReference type="InterPro" id="IPR050389">
    <property type="entry name" value="LysR-type_TF"/>
</dbReference>
<dbReference type="Proteomes" id="UP000036406">
    <property type="component" value="Chromosome"/>
</dbReference>
<accession>A0A0H4IHJ3</accession>
<name>A0A0H4IHJ3_9GAMM</name>
<keyword evidence="7" id="KW-1185">Reference proteome</keyword>
<organism evidence="6 7">
    <name type="scientific">Marinobacter psychrophilus</name>
    <dbReference type="NCBI Taxonomy" id="330734"/>
    <lineage>
        <taxon>Bacteria</taxon>
        <taxon>Pseudomonadati</taxon>
        <taxon>Pseudomonadota</taxon>
        <taxon>Gammaproteobacteria</taxon>
        <taxon>Pseudomonadales</taxon>
        <taxon>Marinobacteraceae</taxon>
        <taxon>Marinobacter</taxon>
    </lineage>
</organism>
<dbReference type="CDD" id="cd08417">
    <property type="entry name" value="PBP2_Nitroaromatics_like"/>
    <property type="match status" value="1"/>
</dbReference>
<dbReference type="GO" id="GO:0003700">
    <property type="term" value="F:DNA-binding transcription factor activity"/>
    <property type="evidence" value="ECO:0007669"/>
    <property type="project" value="InterPro"/>
</dbReference>
<sequence length="310" mass="35326">MAANRPDLNLLQVFDTIYREGSLTRAAKTLHLTQPALSHSLARLRTWFNDPLFSRQGNRMVPTPLATRFIDSMRPGLNQIHSAVAQFHSFDPTHQRKTFSLALRDILESTFLPHLMTQLAPYPDLDIVSQRVARRDMESQLAAGKLDFAIDVLLPVSEHTGHQWLHQDPLVVLARKDHPWVTMVPNEASGELLAERYLEAYLQAQHVLVSSRATGSGVEDFELSRLGLQRDIRLRCQHYFAACRVVASTELLLTMPASYARLLASHHDLAVMPTPAPFPPVNVHLYWHKAYEQEPALVWFRQKLIRDPLQ</sequence>
<reference evidence="6 7" key="1">
    <citation type="submission" date="2015-05" db="EMBL/GenBank/DDBJ databases">
        <title>Complete genome of Marinobacter psychrophilus strain 20041T isolated from sea-ice of the Canadian Basin.</title>
        <authorList>
            <person name="Song L."/>
            <person name="Ren L."/>
            <person name="Yu Y."/>
            <person name="Wang X."/>
        </authorList>
    </citation>
    <scope>NUCLEOTIDE SEQUENCE [LARGE SCALE GENOMIC DNA]</scope>
    <source>
        <strain evidence="6 7">20041</strain>
    </source>
</reference>
<evidence type="ECO:0000259" key="5">
    <source>
        <dbReference type="PROSITE" id="PS50931"/>
    </source>
</evidence>
<gene>
    <name evidence="6" type="ORF">ABA45_12390</name>
</gene>
<evidence type="ECO:0000313" key="7">
    <source>
        <dbReference type="Proteomes" id="UP000036406"/>
    </source>
</evidence>
<keyword evidence="4" id="KW-0804">Transcription</keyword>
<evidence type="ECO:0000256" key="1">
    <source>
        <dbReference type="ARBA" id="ARBA00009437"/>
    </source>
</evidence>
<dbReference type="InterPro" id="IPR036388">
    <property type="entry name" value="WH-like_DNA-bd_sf"/>
</dbReference>
<dbReference type="SUPFAM" id="SSF46785">
    <property type="entry name" value="Winged helix' DNA-binding domain"/>
    <property type="match status" value="1"/>
</dbReference>
<dbReference type="Pfam" id="PF03466">
    <property type="entry name" value="LysR_substrate"/>
    <property type="match status" value="1"/>
</dbReference>
<dbReference type="InterPro" id="IPR000847">
    <property type="entry name" value="LysR_HTH_N"/>
</dbReference>
<dbReference type="KEGG" id="mpq:ABA45_12390"/>
<dbReference type="SUPFAM" id="SSF53850">
    <property type="entry name" value="Periplasmic binding protein-like II"/>
    <property type="match status" value="1"/>
</dbReference>
<dbReference type="PANTHER" id="PTHR30118:SF15">
    <property type="entry name" value="TRANSCRIPTIONAL REGULATORY PROTEIN"/>
    <property type="match status" value="1"/>
</dbReference>
<evidence type="ECO:0000256" key="2">
    <source>
        <dbReference type="ARBA" id="ARBA00023015"/>
    </source>
</evidence>
<dbReference type="Gene3D" id="3.40.190.10">
    <property type="entry name" value="Periplasmic binding protein-like II"/>
    <property type="match status" value="2"/>
</dbReference>
<dbReference type="RefSeq" id="WP_048389041.1">
    <property type="nucleotide sequence ID" value="NZ_CP011494.1"/>
</dbReference>
<proteinExistence type="inferred from homology"/>
<dbReference type="STRING" id="330734.ABA45_12390"/>
<protein>
    <submittedName>
        <fullName evidence="6">LysR family transcriptional regulator</fullName>
    </submittedName>
</protein>
<dbReference type="PRINTS" id="PR00039">
    <property type="entry name" value="HTHLYSR"/>
</dbReference>
<dbReference type="Pfam" id="PF00126">
    <property type="entry name" value="HTH_1"/>
    <property type="match status" value="1"/>
</dbReference>
<dbReference type="AlphaFoldDB" id="A0A0H4IHJ3"/>
<dbReference type="InterPro" id="IPR005119">
    <property type="entry name" value="LysR_subst-bd"/>
</dbReference>
<dbReference type="InterPro" id="IPR036390">
    <property type="entry name" value="WH_DNA-bd_sf"/>
</dbReference>
<dbReference type="PATRIC" id="fig|330734.3.peg.2597"/>